<accession>A0AA40ANC6</accession>
<sequence length="166" mass="19375">MRDAVKVCKSLGIRYLWVDALCIIQDSKNDWEQENQQMSRVYEGSYLTISSWNERGWVFQEKSMSTRKLFFGKSMLHVQTNTIVNSENGYGSAIEVNSYDHRTMSDNRRHDPYELWNSVVLRFACLIWTEKTNLFPGLSGPADKFTEVLKDDEYLAGHWKRDLGCT</sequence>
<dbReference type="AlphaFoldDB" id="A0AA40ANC6"/>
<proteinExistence type="predicted"/>
<gene>
    <name evidence="2" type="ORF">B0T21DRAFT_338960</name>
</gene>
<keyword evidence="3" id="KW-1185">Reference proteome</keyword>
<dbReference type="PANTHER" id="PTHR33112:SF16">
    <property type="entry name" value="HETEROKARYON INCOMPATIBILITY DOMAIN-CONTAINING PROTEIN"/>
    <property type="match status" value="1"/>
</dbReference>
<protein>
    <recommendedName>
        <fullName evidence="1">Heterokaryon incompatibility domain-containing protein</fullName>
    </recommendedName>
</protein>
<dbReference type="Proteomes" id="UP001172159">
    <property type="component" value="Unassembled WGS sequence"/>
</dbReference>
<dbReference type="EMBL" id="JAUKTV010000013">
    <property type="protein sequence ID" value="KAK0719006.1"/>
    <property type="molecule type" value="Genomic_DNA"/>
</dbReference>
<organism evidence="2 3">
    <name type="scientific">Apiosordaria backusii</name>
    <dbReference type="NCBI Taxonomy" id="314023"/>
    <lineage>
        <taxon>Eukaryota</taxon>
        <taxon>Fungi</taxon>
        <taxon>Dikarya</taxon>
        <taxon>Ascomycota</taxon>
        <taxon>Pezizomycotina</taxon>
        <taxon>Sordariomycetes</taxon>
        <taxon>Sordariomycetidae</taxon>
        <taxon>Sordariales</taxon>
        <taxon>Lasiosphaeriaceae</taxon>
        <taxon>Apiosordaria</taxon>
    </lineage>
</organism>
<dbReference type="InterPro" id="IPR010730">
    <property type="entry name" value="HET"/>
</dbReference>
<evidence type="ECO:0000313" key="3">
    <source>
        <dbReference type="Proteomes" id="UP001172159"/>
    </source>
</evidence>
<evidence type="ECO:0000259" key="1">
    <source>
        <dbReference type="Pfam" id="PF06985"/>
    </source>
</evidence>
<reference evidence="2" key="1">
    <citation type="submission" date="2023-06" db="EMBL/GenBank/DDBJ databases">
        <title>Genome-scale phylogeny and comparative genomics of the fungal order Sordariales.</title>
        <authorList>
            <consortium name="Lawrence Berkeley National Laboratory"/>
            <person name="Hensen N."/>
            <person name="Bonometti L."/>
            <person name="Westerberg I."/>
            <person name="Brannstrom I.O."/>
            <person name="Guillou S."/>
            <person name="Cros-Aarteil S."/>
            <person name="Calhoun S."/>
            <person name="Haridas S."/>
            <person name="Kuo A."/>
            <person name="Mondo S."/>
            <person name="Pangilinan J."/>
            <person name="Riley R."/>
            <person name="Labutti K."/>
            <person name="Andreopoulos B."/>
            <person name="Lipzen A."/>
            <person name="Chen C."/>
            <person name="Yanf M."/>
            <person name="Daum C."/>
            <person name="Ng V."/>
            <person name="Clum A."/>
            <person name="Steindorff A."/>
            <person name="Ohm R."/>
            <person name="Martin F."/>
            <person name="Silar P."/>
            <person name="Natvig D."/>
            <person name="Lalanne C."/>
            <person name="Gautier V."/>
            <person name="Ament-Velasquez S.L."/>
            <person name="Kruys A."/>
            <person name="Hutchinson M.I."/>
            <person name="Powell A.J."/>
            <person name="Barry K."/>
            <person name="Miller A.N."/>
            <person name="Grigoriev I.V."/>
            <person name="Debuchy R."/>
            <person name="Gladieux P."/>
            <person name="Thoren M.H."/>
            <person name="Johannesson H."/>
        </authorList>
    </citation>
    <scope>NUCLEOTIDE SEQUENCE</scope>
    <source>
        <strain evidence="2">CBS 540.89</strain>
    </source>
</reference>
<dbReference type="Pfam" id="PF06985">
    <property type="entry name" value="HET"/>
    <property type="match status" value="1"/>
</dbReference>
<name>A0AA40ANC6_9PEZI</name>
<dbReference type="PANTHER" id="PTHR33112">
    <property type="entry name" value="DOMAIN PROTEIN, PUTATIVE-RELATED"/>
    <property type="match status" value="1"/>
</dbReference>
<feature type="domain" description="Heterokaryon incompatibility" evidence="1">
    <location>
        <begin position="1"/>
        <end position="49"/>
    </location>
</feature>
<evidence type="ECO:0000313" key="2">
    <source>
        <dbReference type="EMBL" id="KAK0719006.1"/>
    </source>
</evidence>
<comment type="caution">
    <text evidence="2">The sequence shown here is derived from an EMBL/GenBank/DDBJ whole genome shotgun (WGS) entry which is preliminary data.</text>
</comment>